<dbReference type="RefSeq" id="WP_162276750.1">
    <property type="nucleotide sequence ID" value="NZ_CP018171.1"/>
</dbReference>
<proteinExistence type="predicted"/>
<dbReference type="KEGG" id="meso:BSQ44_24075"/>
<dbReference type="STRING" id="1670800.BSQ44_24075"/>
<accession>A0A1L3SXF6</accession>
<dbReference type="Proteomes" id="UP000182840">
    <property type="component" value="Chromosome"/>
</dbReference>
<evidence type="ECO:0000313" key="1">
    <source>
        <dbReference type="EMBL" id="APH74099.1"/>
    </source>
</evidence>
<keyword evidence="2" id="KW-1185">Reference proteome</keyword>
<dbReference type="AlphaFoldDB" id="A0A1L3SXF6"/>
<gene>
    <name evidence="1" type="ORF">BSQ44_24075</name>
</gene>
<organism evidence="1 2">
    <name type="scientific">Aquibium oceanicum</name>
    <dbReference type="NCBI Taxonomy" id="1670800"/>
    <lineage>
        <taxon>Bacteria</taxon>
        <taxon>Pseudomonadati</taxon>
        <taxon>Pseudomonadota</taxon>
        <taxon>Alphaproteobacteria</taxon>
        <taxon>Hyphomicrobiales</taxon>
        <taxon>Phyllobacteriaceae</taxon>
        <taxon>Aquibium</taxon>
    </lineage>
</organism>
<sequence>MEHLALPLFYARQQAPNMPNTQKTFKQADLQRAIRAARACDLPIIRSEITNDGRIVLVHFDTTAPSAIPANDDAPANEWDKYFNAAEKE</sequence>
<name>A0A1L3SXF6_9HYPH</name>
<evidence type="ECO:0000313" key="2">
    <source>
        <dbReference type="Proteomes" id="UP000182840"/>
    </source>
</evidence>
<protein>
    <submittedName>
        <fullName evidence="1">Uncharacterized protein</fullName>
    </submittedName>
</protein>
<reference evidence="2" key="1">
    <citation type="submission" date="2016-11" db="EMBL/GenBank/DDBJ databases">
        <title>Mesorhizobium oceanicum sp. nov., isolated from deep seawater in South China Sea.</title>
        <authorList>
            <person name="Fu G.-Y."/>
        </authorList>
    </citation>
    <scope>NUCLEOTIDE SEQUENCE [LARGE SCALE GENOMIC DNA]</scope>
    <source>
        <strain evidence="2">B7</strain>
    </source>
</reference>
<dbReference type="EMBL" id="CP018171">
    <property type="protein sequence ID" value="APH74099.1"/>
    <property type="molecule type" value="Genomic_DNA"/>
</dbReference>